<protein>
    <recommendedName>
        <fullName evidence="3">Lipoprotein</fullName>
    </recommendedName>
</protein>
<sequence length="163" mass="18896">MKLRNKVILFIYLLVLIGIIFGYSTCDERKNIYNNNDKIVQDWDSYSYMYNSRTWTGNSRDKINIKYSSFSGYDTIFILESKEDGEVTFNFDSIVNSGDFKAVLINPKKEIENILEGTEQGSKTLKLEKGKYRFKIVGRNAKGEINISINKNNNVVITNFDRN</sequence>
<dbReference type="Proteomes" id="UP000824633">
    <property type="component" value="Chromosome"/>
</dbReference>
<gene>
    <name evidence="1" type="ORF">psyc5s11_16680</name>
</gene>
<keyword evidence="2" id="KW-1185">Reference proteome</keyword>
<proteinExistence type="predicted"/>
<dbReference type="EMBL" id="AP024849">
    <property type="protein sequence ID" value="BCZ45601.1"/>
    <property type="molecule type" value="Genomic_DNA"/>
</dbReference>
<dbReference type="RefSeq" id="WP_224037180.1">
    <property type="nucleotide sequence ID" value="NZ_AP024849.1"/>
</dbReference>
<evidence type="ECO:0000313" key="2">
    <source>
        <dbReference type="Proteomes" id="UP000824633"/>
    </source>
</evidence>
<evidence type="ECO:0008006" key="3">
    <source>
        <dbReference type="Google" id="ProtNLM"/>
    </source>
</evidence>
<reference evidence="2" key="1">
    <citation type="submission" date="2021-07" db="EMBL/GenBank/DDBJ databases">
        <title>Complete genome sequencing of a Clostridium isolate.</title>
        <authorList>
            <person name="Ueki A."/>
            <person name="Tonouchi A."/>
        </authorList>
    </citation>
    <scope>NUCLEOTIDE SEQUENCE [LARGE SCALE GENOMIC DNA]</scope>
    <source>
        <strain evidence="2">C5S11</strain>
    </source>
</reference>
<accession>A0ABM7T119</accession>
<organism evidence="1 2">
    <name type="scientific">Clostridium gelidum</name>
    <dbReference type="NCBI Taxonomy" id="704125"/>
    <lineage>
        <taxon>Bacteria</taxon>
        <taxon>Bacillati</taxon>
        <taxon>Bacillota</taxon>
        <taxon>Clostridia</taxon>
        <taxon>Eubacteriales</taxon>
        <taxon>Clostridiaceae</taxon>
        <taxon>Clostridium</taxon>
    </lineage>
</organism>
<name>A0ABM7T119_9CLOT</name>
<evidence type="ECO:0000313" key="1">
    <source>
        <dbReference type="EMBL" id="BCZ45601.1"/>
    </source>
</evidence>